<evidence type="ECO:0000313" key="8">
    <source>
        <dbReference type="EMBL" id="SDO31681.1"/>
    </source>
</evidence>
<feature type="domain" description="EamA" evidence="7">
    <location>
        <begin position="158"/>
        <end position="286"/>
    </location>
</feature>
<feature type="transmembrane region" description="Helical" evidence="6">
    <location>
        <begin position="35"/>
        <end position="54"/>
    </location>
</feature>
<dbReference type="EMBL" id="FNII01000020">
    <property type="protein sequence ID" value="SDO31681.1"/>
    <property type="molecule type" value="Genomic_DNA"/>
</dbReference>
<dbReference type="RefSeq" id="WP_089707987.1">
    <property type="nucleotide sequence ID" value="NZ_FNII01000020.1"/>
</dbReference>
<evidence type="ECO:0000256" key="2">
    <source>
        <dbReference type="ARBA" id="ARBA00007362"/>
    </source>
</evidence>
<dbReference type="PANTHER" id="PTHR32322:SF2">
    <property type="entry name" value="EAMA DOMAIN-CONTAINING PROTEIN"/>
    <property type="match status" value="1"/>
</dbReference>
<feature type="transmembrane region" description="Helical" evidence="6">
    <location>
        <begin position="94"/>
        <end position="116"/>
    </location>
</feature>
<evidence type="ECO:0000256" key="6">
    <source>
        <dbReference type="SAM" id="Phobius"/>
    </source>
</evidence>
<dbReference type="PANTHER" id="PTHR32322">
    <property type="entry name" value="INNER MEMBRANE TRANSPORTER"/>
    <property type="match status" value="1"/>
</dbReference>
<evidence type="ECO:0000256" key="4">
    <source>
        <dbReference type="ARBA" id="ARBA00022989"/>
    </source>
</evidence>
<dbReference type="Pfam" id="PF00892">
    <property type="entry name" value="EamA"/>
    <property type="match status" value="2"/>
</dbReference>
<gene>
    <name evidence="8" type="ORF">SAMN04487951_12044</name>
</gene>
<feature type="domain" description="EamA" evidence="7">
    <location>
        <begin position="12"/>
        <end position="139"/>
    </location>
</feature>
<protein>
    <submittedName>
        <fullName evidence="8">EamA-like transporter family protein</fullName>
    </submittedName>
</protein>
<organism evidence="8 9">
    <name type="scientific">Vreelandella arcis</name>
    <dbReference type="NCBI Taxonomy" id="416873"/>
    <lineage>
        <taxon>Bacteria</taxon>
        <taxon>Pseudomonadati</taxon>
        <taxon>Pseudomonadota</taxon>
        <taxon>Gammaproteobacteria</taxon>
        <taxon>Oceanospirillales</taxon>
        <taxon>Halomonadaceae</taxon>
        <taxon>Vreelandella</taxon>
    </lineage>
</organism>
<dbReference type="GO" id="GO:0016020">
    <property type="term" value="C:membrane"/>
    <property type="evidence" value="ECO:0007669"/>
    <property type="project" value="UniProtKB-SubCell"/>
</dbReference>
<dbReference type="InterPro" id="IPR000620">
    <property type="entry name" value="EamA_dom"/>
</dbReference>
<feature type="transmembrane region" description="Helical" evidence="6">
    <location>
        <begin position="7"/>
        <end position="29"/>
    </location>
</feature>
<comment type="similarity">
    <text evidence="2">Belongs to the EamA transporter family.</text>
</comment>
<name>A0A1H0IKW5_9GAMM</name>
<proteinExistence type="inferred from homology"/>
<reference evidence="9" key="1">
    <citation type="submission" date="2016-10" db="EMBL/GenBank/DDBJ databases">
        <authorList>
            <person name="Varghese N."/>
            <person name="Submissions S."/>
        </authorList>
    </citation>
    <scope>NUCLEOTIDE SEQUENCE [LARGE SCALE GENOMIC DNA]</scope>
    <source>
        <strain evidence="9">CGMCC 1.6494</strain>
    </source>
</reference>
<dbReference type="SUPFAM" id="SSF103481">
    <property type="entry name" value="Multidrug resistance efflux transporter EmrE"/>
    <property type="match status" value="2"/>
</dbReference>
<evidence type="ECO:0000313" key="9">
    <source>
        <dbReference type="Proteomes" id="UP000199677"/>
    </source>
</evidence>
<feature type="transmembrane region" description="Helical" evidence="6">
    <location>
        <begin position="215"/>
        <end position="237"/>
    </location>
</feature>
<comment type="subcellular location">
    <subcellularLocation>
        <location evidence="1">Membrane</location>
        <topology evidence="1">Multi-pass membrane protein</topology>
    </subcellularLocation>
</comment>
<keyword evidence="5 6" id="KW-0472">Membrane</keyword>
<evidence type="ECO:0000259" key="7">
    <source>
        <dbReference type="Pfam" id="PF00892"/>
    </source>
</evidence>
<evidence type="ECO:0000256" key="1">
    <source>
        <dbReference type="ARBA" id="ARBA00004141"/>
    </source>
</evidence>
<keyword evidence="3 6" id="KW-0812">Transmembrane</keyword>
<feature type="transmembrane region" description="Helical" evidence="6">
    <location>
        <begin position="154"/>
        <end position="171"/>
    </location>
</feature>
<feature type="transmembrane region" description="Helical" evidence="6">
    <location>
        <begin position="123"/>
        <end position="142"/>
    </location>
</feature>
<feature type="transmembrane region" description="Helical" evidence="6">
    <location>
        <begin position="66"/>
        <end position="88"/>
    </location>
</feature>
<evidence type="ECO:0000256" key="5">
    <source>
        <dbReference type="ARBA" id="ARBA00023136"/>
    </source>
</evidence>
<sequence length="293" mass="31242">MVSIKTSFAASCVFVLLWSTGFIVGRMIVGSASPNIFLALRFFLSCLLFTTLALGLNKKWPPLSEWYKHAIAGFFINGIYLGGSYWAIAQGFPAALMALFGALQPVVTMIILFFLIGEKLSRLQGIGILIGLSGVIMVLLPSIETSGGQNYSPVVLLIAAASILSITWGTILQKSSIASSELLPSMAIQNAFAAVTSAALIILLNESTISLNLNFILALAWAVIVLSGLGTFLLIWLIRHGNTTQTTSLLLLSPPLAAIEAWLLFGEQLSLFQITGFALSLTGVAVCRKISVS</sequence>
<dbReference type="InterPro" id="IPR037185">
    <property type="entry name" value="EmrE-like"/>
</dbReference>
<dbReference type="STRING" id="416873.SAMN04487951_12044"/>
<dbReference type="InterPro" id="IPR050638">
    <property type="entry name" value="AA-Vitamin_Transporters"/>
</dbReference>
<evidence type="ECO:0000256" key="3">
    <source>
        <dbReference type="ARBA" id="ARBA00022692"/>
    </source>
</evidence>
<accession>A0A1H0IKW5</accession>
<keyword evidence="9" id="KW-1185">Reference proteome</keyword>
<keyword evidence="4 6" id="KW-1133">Transmembrane helix</keyword>
<dbReference type="OrthoDB" id="9809509at2"/>
<dbReference type="AlphaFoldDB" id="A0A1H0IKW5"/>
<feature type="transmembrane region" description="Helical" evidence="6">
    <location>
        <begin position="183"/>
        <end position="203"/>
    </location>
</feature>
<dbReference type="Proteomes" id="UP000199677">
    <property type="component" value="Unassembled WGS sequence"/>
</dbReference>